<organism evidence="2 3">
    <name type="scientific">Beauveria brongniartii RCEF 3172</name>
    <dbReference type="NCBI Taxonomy" id="1081107"/>
    <lineage>
        <taxon>Eukaryota</taxon>
        <taxon>Fungi</taxon>
        <taxon>Dikarya</taxon>
        <taxon>Ascomycota</taxon>
        <taxon>Pezizomycotina</taxon>
        <taxon>Sordariomycetes</taxon>
        <taxon>Hypocreomycetidae</taxon>
        <taxon>Hypocreales</taxon>
        <taxon>Cordycipitaceae</taxon>
        <taxon>Beauveria</taxon>
        <taxon>Beauveria brongniartii</taxon>
    </lineage>
</organism>
<dbReference type="EMBL" id="AZHA01000048">
    <property type="protein sequence ID" value="OAA34821.1"/>
    <property type="molecule type" value="Genomic_DNA"/>
</dbReference>
<keyword evidence="3" id="KW-1185">Reference proteome</keyword>
<feature type="region of interest" description="Disordered" evidence="1">
    <location>
        <begin position="28"/>
        <end position="74"/>
    </location>
</feature>
<feature type="region of interest" description="Disordered" evidence="1">
    <location>
        <begin position="242"/>
        <end position="264"/>
    </location>
</feature>
<reference evidence="2 3" key="1">
    <citation type="journal article" date="2016" name="Genome Biol. Evol.">
        <title>Divergent and convergent evolution of fungal pathogenicity.</title>
        <authorList>
            <person name="Shang Y."/>
            <person name="Xiao G."/>
            <person name="Zheng P."/>
            <person name="Cen K."/>
            <person name="Zhan S."/>
            <person name="Wang C."/>
        </authorList>
    </citation>
    <scope>NUCLEOTIDE SEQUENCE [LARGE SCALE GENOMIC DNA]</scope>
    <source>
        <strain evidence="2 3">RCEF 3172</strain>
    </source>
</reference>
<accession>A0A166WK45</accession>
<proteinExistence type="predicted"/>
<feature type="region of interest" description="Disordered" evidence="1">
    <location>
        <begin position="127"/>
        <end position="182"/>
    </location>
</feature>
<evidence type="ECO:0000313" key="3">
    <source>
        <dbReference type="Proteomes" id="UP000076863"/>
    </source>
</evidence>
<feature type="compositionally biased region" description="Polar residues" evidence="1">
    <location>
        <begin position="127"/>
        <end position="137"/>
    </location>
</feature>
<protein>
    <submittedName>
        <fullName evidence="2">Uncharacterized protein</fullName>
    </submittedName>
</protein>
<evidence type="ECO:0000313" key="2">
    <source>
        <dbReference type="EMBL" id="OAA34821.1"/>
    </source>
</evidence>
<gene>
    <name evidence="2" type="ORF">BBO_09038</name>
</gene>
<dbReference type="Proteomes" id="UP000076863">
    <property type="component" value="Unassembled WGS sequence"/>
</dbReference>
<comment type="caution">
    <text evidence="2">The sequence shown here is derived from an EMBL/GenBank/DDBJ whole genome shotgun (WGS) entry which is preliminary data.</text>
</comment>
<sequence>MSYPNKDTQSTHRFCGIASSFPRVHFVAPLPPPSRATAGPSRAPSLPGQPSLAQTHAPGPLRPPPASSHHQPDYRRETAPVIVQPVVQDYFYQTRSQRRRARNGDYITLSQTTFIRNVPPPTLAQVRNVSHPQSAAPTRTAPRRQPTSTSQATERRSIIANRVSKRPRSAAETTYHDSLASSHEDLSAAHRYFCRCVIGIRSIEALLYAASSSSGQTAAHATARVRDRRGGREHRVASAIKSGLGEPGGQLGSQRGKCDMEGESKSSVEAKRQPALMGNYQSSVSPWLLIHTFCLGMFGTSPKPSTPVSSDQVVSVASLDMFFRIFNGMYP</sequence>
<dbReference type="AlphaFoldDB" id="A0A166WK45"/>
<name>A0A166WK45_9HYPO</name>
<evidence type="ECO:0000256" key="1">
    <source>
        <dbReference type="SAM" id="MobiDB-lite"/>
    </source>
</evidence>